<dbReference type="Gene3D" id="2.20.28.10">
    <property type="match status" value="1"/>
</dbReference>
<dbReference type="AlphaFoldDB" id="A0A173SBF0"/>
<dbReference type="PROSITE" id="PS50903">
    <property type="entry name" value="RUBREDOXIN_LIKE"/>
    <property type="match status" value="1"/>
</dbReference>
<evidence type="ECO:0000313" key="3">
    <source>
        <dbReference type="EMBL" id="MTK20018.1"/>
    </source>
</evidence>
<reference evidence="3 4" key="1">
    <citation type="journal article" date="2019" name="Nat. Med.">
        <title>A library of human gut bacterial isolates paired with longitudinal multiomics data enables mechanistic microbiome research.</title>
        <authorList>
            <person name="Poyet M."/>
            <person name="Groussin M."/>
            <person name="Gibbons S.M."/>
            <person name="Avila-Pacheco J."/>
            <person name="Jiang X."/>
            <person name="Kearney S.M."/>
            <person name="Perrotta A.R."/>
            <person name="Berdy B."/>
            <person name="Zhao S."/>
            <person name="Lieberman T.D."/>
            <person name="Swanson P.K."/>
            <person name="Smith M."/>
            <person name="Roesemann S."/>
            <person name="Alexander J.E."/>
            <person name="Rich S.A."/>
            <person name="Livny J."/>
            <person name="Vlamakis H."/>
            <person name="Clish C."/>
            <person name="Bullock K."/>
            <person name="Deik A."/>
            <person name="Scott J."/>
            <person name="Pierce K.A."/>
            <person name="Xavier R.J."/>
            <person name="Alm E.J."/>
        </authorList>
    </citation>
    <scope>NUCLEOTIDE SEQUENCE [LARGE SCALE GENOMIC DNA]</scope>
    <source>
        <strain evidence="3 4">BIOML-A198</strain>
    </source>
</reference>
<accession>A0A173SBF0</accession>
<sequence length="86" mass="9712">MKEFVCEVCGYIHKGIKAPDKCPDCDSGTNLFTMIDKNPEATKRKKQREKELAQLKAQSKNKAKSKGTSKFKSKSNVTSNFKAKKR</sequence>
<evidence type="ECO:0000313" key="4">
    <source>
        <dbReference type="Proteomes" id="UP000487649"/>
    </source>
</evidence>
<dbReference type="EMBL" id="WMQE01000002">
    <property type="protein sequence ID" value="MTK20018.1"/>
    <property type="molecule type" value="Genomic_DNA"/>
</dbReference>
<dbReference type="InterPro" id="IPR048574">
    <property type="entry name" value="RUBY_RBDX"/>
</dbReference>
<dbReference type="GO" id="GO:0005506">
    <property type="term" value="F:iron ion binding"/>
    <property type="evidence" value="ECO:0007669"/>
    <property type="project" value="InterPro"/>
</dbReference>
<dbReference type="SUPFAM" id="SSF57802">
    <property type="entry name" value="Rubredoxin-like"/>
    <property type="match status" value="1"/>
</dbReference>
<proteinExistence type="predicted"/>
<feature type="compositionally biased region" description="Basic residues" evidence="2">
    <location>
        <begin position="59"/>
        <end position="73"/>
    </location>
</feature>
<name>A0A173SBF0_9FIRM</name>
<feature type="region of interest" description="Disordered" evidence="2">
    <location>
        <begin position="36"/>
        <end position="86"/>
    </location>
</feature>
<evidence type="ECO:0000256" key="1">
    <source>
        <dbReference type="ARBA" id="ARBA00001965"/>
    </source>
</evidence>
<dbReference type="Proteomes" id="UP000487649">
    <property type="component" value="Unassembled WGS sequence"/>
</dbReference>
<feature type="compositionally biased region" description="Basic and acidic residues" evidence="2">
    <location>
        <begin position="37"/>
        <end position="53"/>
    </location>
</feature>
<protein>
    <submittedName>
        <fullName evidence="3">Uncharacterized protein</fullName>
    </submittedName>
</protein>
<dbReference type="InterPro" id="IPR024934">
    <property type="entry name" value="Rubredoxin-like_dom"/>
</dbReference>
<dbReference type="RefSeq" id="WP_006784799.1">
    <property type="nucleotide sequence ID" value="NZ_CABJBH010000021.1"/>
</dbReference>
<evidence type="ECO:0000256" key="2">
    <source>
        <dbReference type="SAM" id="MobiDB-lite"/>
    </source>
</evidence>
<gene>
    <name evidence="3" type="ORF">GMA92_01025</name>
</gene>
<comment type="caution">
    <text evidence="3">The sequence shown here is derived from an EMBL/GenBank/DDBJ whole genome shotgun (WGS) entry which is preliminary data.</text>
</comment>
<dbReference type="Pfam" id="PF21349">
    <property type="entry name" value="RUBY_RBDX"/>
    <property type="match status" value="1"/>
</dbReference>
<comment type="cofactor">
    <cofactor evidence="1">
        <name>Fe(3+)</name>
        <dbReference type="ChEBI" id="CHEBI:29034"/>
    </cofactor>
</comment>
<feature type="compositionally biased region" description="Polar residues" evidence="2">
    <location>
        <begin position="76"/>
        <end position="86"/>
    </location>
</feature>
<organism evidence="3 4">
    <name type="scientific">Turicibacter sanguinis</name>
    <dbReference type="NCBI Taxonomy" id="154288"/>
    <lineage>
        <taxon>Bacteria</taxon>
        <taxon>Bacillati</taxon>
        <taxon>Bacillota</taxon>
        <taxon>Erysipelotrichia</taxon>
        <taxon>Erysipelotrichales</taxon>
        <taxon>Turicibacteraceae</taxon>
        <taxon>Turicibacter</taxon>
    </lineage>
</organism>
<dbReference type="GeneID" id="60058778"/>
<dbReference type="OrthoDB" id="9805587at2"/>